<protein>
    <submittedName>
        <fullName evidence="2">Uncharacterized protein</fullName>
    </submittedName>
</protein>
<organism evidence="2 3">
    <name type="scientific">Calicophoron daubneyi</name>
    <name type="common">Rumen fluke</name>
    <name type="synonym">Paramphistomum daubneyi</name>
    <dbReference type="NCBI Taxonomy" id="300641"/>
    <lineage>
        <taxon>Eukaryota</taxon>
        <taxon>Metazoa</taxon>
        <taxon>Spiralia</taxon>
        <taxon>Lophotrochozoa</taxon>
        <taxon>Platyhelminthes</taxon>
        <taxon>Trematoda</taxon>
        <taxon>Digenea</taxon>
        <taxon>Plagiorchiida</taxon>
        <taxon>Pronocephalata</taxon>
        <taxon>Paramphistomoidea</taxon>
        <taxon>Paramphistomidae</taxon>
        <taxon>Calicophoron</taxon>
    </lineage>
</organism>
<evidence type="ECO:0000256" key="1">
    <source>
        <dbReference type="SAM" id="MobiDB-lite"/>
    </source>
</evidence>
<sequence length="845" mass="89230">MSPEAGQTLSGGVFSVRTCVATGGEQVCTEDKVMFGSTEDISKPAELSQSLKATESVSSTHAVFKLQSAGSQGQSSAPCRSASQHSMVPVRQLLPQSSQESCSKQMSIPLISPCHLSDIDGTKSPRKILGMNIAPESANQLSSAGICREHGKVCDMSDVDGTKSARETILSVYSCASARREFGSGPERKSTSASRLMSQEAGETPSGGVFSVRTCVATGGEQVCTEDKVMFGSTEDISKPVDGTKPACETTLSVCSCASAIKEFAPGVEGQCTSVSRVPSQEDSRCLYNLQEADGKISPGGVLTVKTCLTTDGEPVCTEEKVVFNSAEDVGKPVEFSYDLKATDSVPSAHADLKMQVLFGNQGQTSAPQKNLGQRNTPSTAQLRAPSSREFLSPISGADVSEGRKSRPSQDLQNMGVRFSPPVSYAMTSPSLSPSRCPSVVHTCGKRSDSRAVEFTAVVDVEPVHAVFCVQASVLSSGRRMDPKFASAGVNLLPMPDKQEICDVSEIPCDAGVLDGCRAVMTIQTSCSSMGVPFEAQQARDFVPFSPSLSQEVRFTPSVGELSGSKMSRPDTADERLMRSPLTIAGGPRAVDSLKEVEPVKQNIVTTSSHPTSPEHYDQQDVPFSVRMKANASIQSSQETFSGAGRATSFEARTAMELTLGHTSSIALQDESAVNQLCDKPDVPCGFEMDQVIDLDVGKGFTVTGVVPLAERGGGTFSATAPRPISQLDYAEPFGSGNPCASPQSITTSISTNLEVHVNRETGKIDVTFEVNGTPVPAVCSELNSPGTGQIYSAEWNIKLERNAAFGPVGALNSPSTSPARDGTEDMTNMDFGQNSENSNAVQFL</sequence>
<proteinExistence type="predicted"/>
<dbReference type="Proteomes" id="UP001497525">
    <property type="component" value="Unassembled WGS sequence"/>
</dbReference>
<comment type="caution">
    <text evidence="2">The sequence shown here is derived from an EMBL/GenBank/DDBJ whole genome shotgun (WGS) entry which is preliminary data.</text>
</comment>
<feature type="region of interest" description="Disordered" evidence="1">
    <location>
        <begin position="363"/>
        <end position="416"/>
    </location>
</feature>
<dbReference type="AlphaFoldDB" id="A0AAV2TC53"/>
<feature type="region of interest" description="Disordered" evidence="1">
    <location>
        <begin position="810"/>
        <end position="845"/>
    </location>
</feature>
<evidence type="ECO:0000313" key="3">
    <source>
        <dbReference type="Proteomes" id="UP001497525"/>
    </source>
</evidence>
<feature type="region of interest" description="Disordered" evidence="1">
    <location>
        <begin position="182"/>
        <end position="206"/>
    </location>
</feature>
<evidence type="ECO:0000313" key="2">
    <source>
        <dbReference type="EMBL" id="CAL5133649.1"/>
    </source>
</evidence>
<dbReference type="EMBL" id="CAXLJL010000157">
    <property type="protein sequence ID" value="CAL5133649.1"/>
    <property type="molecule type" value="Genomic_DNA"/>
</dbReference>
<feature type="compositionally biased region" description="Polar residues" evidence="1">
    <location>
        <begin position="831"/>
        <end position="845"/>
    </location>
</feature>
<gene>
    <name evidence="2" type="ORF">CDAUBV1_LOCUS6910</name>
</gene>
<reference evidence="2" key="1">
    <citation type="submission" date="2024-06" db="EMBL/GenBank/DDBJ databases">
        <authorList>
            <person name="Liu X."/>
            <person name="Lenzi L."/>
            <person name="Haldenby T S."/>
            <person name="Uol C."/>
        </authorList>
    </citation>
    <scope>NUCLEOTIDE SEQUENCE</scope>
</reference>
<feature type="compositionally biased region" description="Polar residues" evidence="1">
    <location>
        <begin position="363"/>
        <end position="382"/>
    </location>
</feature>
<name>A0AAV2TC53_CALDB</name>
<feature type="region of interest" description="Disordered" evidence="1">
    <location>
        <begin position="69"/>
        <end position="88"/>
    </location>
</feature>
<accession>A0AAV2TC53</accession>